<feature type="region of interest" description="Disordered" evidence="1">
    <location>
        <begin position="18"/>
        <end position="114"/>
    </location>
</feature>
<protein>
    <submittedName>
        <fullName evidence="2">Uncharacterized protein</fullName>
    </submittedName>
</protein>
<dbReference type="Proteomes" id="UP001500266">
    <property type="component" value="Unassembled WGS sequence"/>
</dbReference>
<sequence>MSWRCANGYGGRLMVGTVCARARRPRPRQRRSSAVLRRAPRRGRAQEQQPPPQQPPPPPPAGRGAGAEDRPVPVTATVDSSFTVSSCPDGQVAGADASLIGRDTSNVDPQARQR</sequence>
<evidence type="ECO:0000313" key="3">
    <source>
        <dbReference type="Proteomes" id="UP001500266"/>
    </source>
</evidence>
<evidence type="ECO:0000313" key="2">
    <source>
        <dbReference type="EMBL" id="GAA4141618.1"/>
    </source>
</evidence>
<feature type="compositionally biased region" description="Basic residues" evidence="1">
    <location>
        <begin position="21"/>
        <end position="31"/>
    </location>
</feature>
<feature type="compositionally biased region" description="Polar residues" evidence="1">
    <location>
        <begin position="77"/>
        <end position="88"/>
    </location>
</feature>
<feature type="compositionally biased region" description="Pro residues" evidence="1">
    <location>
        <begin position="49"/>
        <end position="61"/>
    </location>
</feature>
<evidence type="ECO:0000256" key="1">
    <source>
        <dbReference type="SAM" id="MobiDB-lite"/>
    </source>
</evidence>
<accession>A0ABP7YUT7</accession>
<proteinExistence type="predicted"/>
<comment type="caution">
    <text evidence="2">The sequence shown here is derived from an EMBL/GenBank/DDBJ whole genome shotgun (WGS) entry which is preliminary data.</text>
</comment>
<dbReference type="EMBL" id="BAABDO010000038">
    <property type="protein sequence ID" value="GAA4141618.1"/>
    <property type="molecule type" value="Genomic_DNA"/>
</dbReference>
<organism evidence="2 3">
    <name type="scientific">Actinomadura keratinilytica</name>
    <dbReference type="NCBI Taxonomy" id="547461"/>
    <lineage>
        <taxon>Bacteria</taxon>
        <taxon>Bacillati</taxon>
        <taxon>Actinomycetota</taxon>
        <taxon>Actinomycetes</taxon>
        <taxon>Streptosporangiales</taxon>
        <taxon>Thermomonosporaceae</taxon>
        <taxon>Actinomadura</taxon>
    </lineage>
</organism>
<gene>
    <name evidence="2" type="ORF">GCM10022416_29740</name>
</gene>
<keyword evidence="3" id="KW-1185">Reference proteome</keyword>
<name>A0ABP7YUT7_9ACTN</name>
<reference evidence="3" key="1">
    <citation type="journal article" date="2019" name="Int. J. Syst. Evol. Microbiol.">
        <title>The Global Catalogue of Microorganisms (GCM) 10K type strain sequencing project: providing services to taxonomists for standard genome sequencing and annotation.</title>
        <authorList>
            <consortium name="The Broad Institute Genomics Platform"/>
            <consortium name="The Broad Institute Genome Sequencing Center for Infectious Disease"/>
            <person name="Wu L."/>
            <person name="Ma J."/>
        </authorList>
    </citation>
    <scope>NUCLEOTIDE SEQUENCE [LARGE SCALE GENOMIC DNA]</scope>
    <source>
        <strain evidence="3">JCM 17316</strain>
    </source>
</reference>